<sequence length="813" mass="92822">MLRFVDSFVINFVFTNGNLEKVRFNNSSYDESPPCYLLQVDEFRFLLDCGWNEDFNMTYIREVKRHAHLIDAVLLSYPDHNHLGALPYMVGKCGLSCPVFATIPVYKMGQMFMYDLYQSRHNTEEFDIFTLDDIDAAFDKITQLKYSQTVSLKGKGQGLQVTPLSAGHMIGGTIWKIVKDGDEEEIVYAVDYNHKKERHLNGCVLESISRPSLLITDSLNSNYVQSRRRLRDEQLMTTILSTMRNSGNVLIAVDTAGRVLELAQLLDQIWRSTESGLSTYSLALLNNVSFNVVEFAKSQVEWMSDKIMRAFEDHRNNPFHFKHLKLCHNLAELSKVMEPKVVLASMPDLQCGFARDLFMGWCGNAKNSIILTCRTSPGTLSRWLIDHPKDKTVTVEMRRRVKLEGSELDDYLKKKQEKEAEERIKQEQAKRDAEDMESSDDSDLEMEVEGSSCLLKAKHDLMMKSERNSRSGFFKQAKKSYPMFPFHEERLKWDEFGEIIRTEDYTILDLPPPDEETTQEKCVPEDEAMQDMSEVPTKCVSSTITLEIHANVQYIDFEGRSDGESIRKIITQIKPRQLILIHGKPDPTGSLEEYCRSSGGLWQTRIFAPHVGDIVDATRESHIYQVKLKDYVVSALSFARARDAELAWIKGQLDMKQAKTDTSARYEPEESELAPEDAEKRKLLDLFKKEDPNDPDKEEEEAHVHVPTLEAIPNNKTPGHTPIFINEPKLSDLKMFFLQAGIQAEFTAGVLICNNHVAIKKNEAGKLHFSNGYSPARFIIENQQLSLFSLSLSLFSLSLSLFVLSLFSLSLSP</sequence>
<dbReference type="Proteomes" id="UP000597762">
    <property type="component" value="Unassembled WGS sequence"/>
</dbReference>
<dbReference type="AlphaFoldDB" id="A0A812B5Y1"/>
<organism evidence="10 11">
    <name type="scientific">Acanthosepion pharaonis</name>
    <name type="common">Pharaoh cuttlefish</name>
    <name type="synonym">Sepia pharaonis</name>
    <dbReference type="NCBI Taxonomy" id="158019"/>
    <lineage>
        <taxon>Eukaryota</taxon>
        <taxon>Metazoa</taxon>
        <taxon>Spiralia</taxon>
        <taxon>Lophotrochozoa</taxon>
        <taxon>Mollusca</taxon>
        <taxon>Cephalopoda</taxon>
        <taxon>Coleoidea</taxon>
        <taxon>Decapodiformes</taxon>
        <taxon>Sepiida</taxon>
        <taxon>Sepiina</taxon>
        <taxon>Sepiidae</taxon>
        <taxon>Acanthosepion</taxon>
    </lineage>
</organism>
<evidence type="ECO:0000256" key="5">
    <source>
        <dbReference type="ARBA" id="ARBA00023242"/>
    </source>
</evidence>
<evidence type="ECO:0000256" key="2">
    <source>
        <dbReference type="ARBA" id="ARBA00010624"/>
    </source>
</evidence>
<dbReference type="PANTHER" id="PTHR45922:SF1">
    <property type="entry name" value="CLEAVAGE AND POLYADENYLATION SPECIFICITY FACTOR SUBUNIT 2"/>
    <property type="match status" value="1"/>
</dbReference>
<name>A0A812B5Y1_ACAPH</name>
<evidence type="ECO:0000313" key="10">
    <source>
        <dbReference type="EMBL" id="CAE1172380.1"/>
    </source>
</evidence>
<feature type="compositionally biased region" description="Acidic residues" evidence="7">
    <location>
        <begin position="434"/>
        <end position="447"/>
    </location>
</feature>
<keyword evidence="8" id="KW-1133">Transmembrane helix</keyword>
<dbReference type="InterPro" id="IPR025069">
    <property type="entry name" value="Cpsf2_C"/>
</dbReference>
<feature type="compositionally biased region" description="Basic and acidic residues" evidence="7">
    <location>
        <begin position="414"/>
        <end position="433"/>
    </location>
</feature>
<feature type="transmembrane region" description="Helical" evidence="8">
    <location>
        <begin position="787"/>
        <end position="809"/>
    </location>
</feature>
<dbReference type="InterPro" id="IPR001279">
    <property type="entry name" value="Metallo-B-lactamas"/>
</dbReference>
<dbReference type="SUPFAM" id="SSF56281">
    <property type="entry name" value="Metallo-hydrolase/oxidoreductase"/>
    <property type="match status" value="1"/>
</dbReference>
<dbReference type="InterPro" id="IPR027075">
    <property type="entry name" value="CPSF2"/>
</dbReference>
<dbReference type="InterPro" id="IPR035639">
    <property type="entry name" value="CPSF2_MBL"/>
</dbReference>
<dbReference type="FunFam" id="3.60.15.10:FF:000008">
    <property type="entry name" value="Cleavage and polyadenylation specificity factor subunit 2"/>
    <property type="match status" value="1"/>
</dbReference>
<dbReference type="Pfam" id="PF13299">
    <property type="entry name" value="CPSF100_C"/>
    <property type="match status" value="1"/>
</dbReference>
<dbReference type="SMART" id="SM01027">
    <property type="entry name" value="Beta-Casp"/>
    <property type="match status" value="1"/>
</dbReference>
<dbReference type="Pfam" id="PF16661">
    <property type="entry name" value="Lactamase_B_6"/>
    <property type="match status" value="1"/>
</dbReference>
<dbReference type="Gene3D" id="3.60.15.10">
    <property type="entry name" value="Ribonuclease Z/Hydroxyacylglutathione hydrolase-like"/>
    <property type="match status" value="1"/>
</dbReference>
<protein>
    <recommendedName>
        <fullName evidence="6">Cleavage and polyadenylation specificity factor subunit 2</fullName>
    </recommendedName>
    <alternativeName>
        <fullName evidence="6">Cleavage and polyadenylation specificity factor 100 kDa subunit</fullName>
    </alternativeName>
</protein>
<evidence type="ECO:0000256" key="4">
    <source>
        <dbReference type="ARBA" id="ARBA00022884"/>
    </source>
</evidence>
<dbReference type="Pfam" id="PF10996">
    <property type="entry name" value="Beta-Casp"/>
    <property type="match status" value="1"/>
</dbReference>
<dbReference type="Pfam" id="PF07521">
    <property type="entry name" value="RMMBL"/>
    <property type="match status" value="1"/>
</dbReference>
<accession>A0A812B5Y1</accession>
<evidence type="ECO:0000256" key="6">
    <source>
        <dbReference type="RuleBase" id="RU365006"/>
    </source>
</evidence>
<dbReference type="InterPro" id="IPR022712">
    <property type="entry name" value="Beta_Casp"/>
</dbReference>
<evidence type="ECO:0000256" key="3">
    <source>
        <dbReference type="ARBA" id="ARBA00022664"/>
    </source>
</evidence>
<feature type="domain" description="Beta-Casp" evidence="9">
    <location>
        <begin position="259"/>
        <end position="384"/>
    </location>
</feature>
<dbReference type="GO" id="GO:0003723">
    <property type="term" value="F:RNA binding"/>
    <property type="evidence" value="ECO:0007669"/>
    <property type="project" value="UniProtKB-KW"/>
</dbReference>
<dbReference type="GO" id="GO:0005847">
    <property type="term" value="C:mRNA cleavage and polyadenylation specificity factor complex"/>
    <property type="evidence" value="ECO:0007669"/>
    <property type="project" value="InterPro"/>
</dbReference>
<comment type="caution">
    <text evidence="10">The sequence shown here is derived from an EMBL/GenBank/DDBJ whole genome shotgun (WGS) entry which is preliminary data.</text>
</comment>
<keyword evidence="5 6" id="KW-0539">Nucleus</keyword>
<dbReference type="InterPro" id="IPR011108">
    <property type="entry name" value="RMMBL"/>
</dbReference>
<gene>
    <name evidence="10" type="ORF">SPHA_12130</name>
</gene>
<dbReference type="CDD" id="cd16293">
    <property type="entry name" value="CPSF2-like_MBL-fold"/>
    <property type="match status" value="1"/>
</dbReference>
<feature type="region of interest" description="Disordered" evidence="7">
    <location>
        <begin position="414"/>
        <end position="447"/>
    </location>
</feature>
<keyword evidence="8" id="KW-0812">Transmembrane</keyword>
<dbReference type="OrthoDB" id="64353at2759"/>
<keyword evidence="11" id="KW-1185">Reference proteome</keyword>
<dbReference type="InterPro" id="IPR036866">
    <property type="entry name" value="RibonucZ/Hydroxyglut_hydro"/>
</dbReference>
<evidence type="ECO:0000256" key="1">
    <source>
        <dbReference type="ARBA" id="ARBA00004123"/>
    </source>
</evidence>
<keyword evidence="8" id="KW-0472">Membrane</keyword>
<dbReference type="EMBL" id="CAHIKZ030000402">
    <property type="protein sequence ID" value="CAE1172380.1"/>
    <property type="molecule type" value="Genomic_DNA"/>
</dbReference>
<dbReference type="GO" id="GO:0006398">
    <property type="term" value="P:mRNA 3'-end processing by stem-loop binding and cleavage"/>
    <property type="evidence" value="ECO:0007669"/>
    <property type="project" value="InterPro"/>
</dbReference>
<keyword evidence="4 6" id="KW-0694">RNA-binding</keyword>
<evidence type="ECO:0000313" key="11">
    <source>
        <dbReference type="Proteomes" id="UP000597762"/>
    </source>
</evidence>
<reference evidence="10" key="1">
    <citation type="submission" date="2021-01" db="EMBL/GenBank/DDBJ databases">
        <authorList>
            <person name="Li R."/>
            <person name="Bekaert M."/>
        </authorList>
    </citation>
    <scope>NUCLEOTIDE SEQUENCE</scope>
    <source>
        <strain evidence="10">Farmed</strain>
    </source>
</reference>
<proteinExistence type="inferred from homology"/>
<evidence type="ECO:0000256" key="8">
    <source>
        <dbReference type="SAM" id="Phobius"/>
    </source>
</evidence>
<evidence type="ECO:0000256" key="7">
    <source>
        <dbReference type="SAM" id="MobiDB-lite"/>
    </source>
</evidence>
<evidence type="ECO:0000259" key="9">
    <source>
        <dbReference type="SMART" id="SM01027"/>
    </source>
</evidence>
<keyword evidence="3 6" id="KW-0507">mRNA processing</keyword>
<comment type="similarity">
    <text evidence="2 6">Belongs to the metallo-beta-lactamase superfamily. RNA-metabolizing metallo-beta-lactamase-like family. CPSF2/YSH1 subfamily.</text>
</comment>
<comment type="subcellular location">
    <subcellularLocation>
        <location evidence="1 6">Nucleus</location>
    </subcellularLocation>
</comment>
<dbReference type="PANTHER" id="PTHR45922">
    <property type="entry name" value="CLEAVAGE AND POLYADENYLATION SPECIFICITY FACTOR SUBUNIT 2"/>
    <property type="match status" value="1"/>
</dbReference>